<dbReference type="PRINTS" id="PR00503">
    <property type="entry name" value="BROMODOMAIN"/>
</dbReference>
<evidence type="ECO:0000313" key="4">
    <source>
        <dbReference type="EMBL" id="EED87257.1"/>
    </source>
</evidence>
<feature type="non-terminal residue" evidence="4">
    <location>
        <position position="89"/>
    </location>
</feature>
<reference evidence="4 5" key="2">
    <citation type="journal article" date="2008" name="Nature">
        <title>The Phaeodactylum genome reveals the evolutionary history of diatom genomes.</title>
        <authorList>
            <person name="Bowler C."/>
            <person name="Allen A.E."/>
            <person name="Badger J.H."/>
            <person name="Grimwood J."/>
            <person name="Jabbari K."/>
            <person name="Kuo A."/>
            <person name="Maheswari U."/>
            <person name="Martens C."/>
            <person name="Maumus F."/>
            <person name="Otillar R.P."/>
            <person name="Rayko E."/>
            <person name="Salamov A."/>
            <person name="Vandepoele K."/>
            <person name="Beszteri B."/>
            <person name="Gruber A."/>
            <person name="Heijde M."/>
            <person name="Katinka M."/>
            <person name="Mock T."/>
            <person name="Valentin K."/>
            <person name="Verret F."/>
            <person name="Berges J.A."/>
            <person name="Brownlee C."/>
            <person name="Cadoret J.P."/>
            <person name="Chiovitti A."/>
            <person name="Choi C.J."/>
            <person name="Coesel S."/>
            <person name="De Martino A."/>
            <person name="Detter J.C."/>
            <person name="Durkin C."/>
            <person name="Falciatore A."/>
            <person name="Fournet J."/>
            <person name="Haruta M."/>
            <person name="Huysman M.J."/>
            <person name="Jenkins B.D."/>
            <person name="Jiroutova K."/>
            <person name="Jorgensen R.E."/>
            <person name="Joubert Y."/>
            <person name="Kaplan A."/>
            <person name="Kroger N."/>
            <person name="Kroth P.G."/>
            <person name="La Roche J."/>
            <person name="Lindquist E."/>
            <person name="Lommer M."/>
            <person name="Martin-Jezequel V."/>
            <person name="Lopez P.J."/>
            <person name="Lucas S."/>
            <person name="Mangogna M."/>
            <person name="McGinnis K."/>
            <person name="Medlin L.K."/>
            <person name="Montsant A."/>
            <person name="Oudot-Le Secq M.P."/>
            <person name="Napoli C."/>
            <person name="Obornik M."/>
            <person name="Parker M.S."/>
            <person name="Petit J.L."/>
            <person name="Porcel B.M."/>
            <person name="Poulsen N."/>
            <person name="Robison M."/>
            <person name="Rychlewski L."/>
            <person name="Rynearson T.A."/>
            <person name="Schmutz J."/>
            <person name="Shapiro H."/>
            <person name="Siaut M."/>
            <person name="Stanley M."/>
            <person name="Sussman M.R."/>
            <person name="Taylor A.R."/>
            <person name="Vardi A."/>
            <person name="von Dassow P."/>
            <person name="Vyverman W."/>
            <person name="Willis A."/>
            <person name="Wyrwicz L.S."/>
            <person name="Rokhsar D.S."/>
            <person name="Weissenbach J."/>
            <person name="Armbrust E.V."/>
            <person name="Green B.R."/>
            <person name="Van de Peer Y."/>
            <person name="Grigoriev I.V."/>
        </authorList>
    </citation>
    <scope>NUCLEOTIDE SEQUENCE [LARGE SCALE GENOMIC DNA]</scope>
    <source>
        <strain evidence="4 5">CCMP1335</strain>
    </source>
</reference>
<dbReference type="PROSITE" id="PS50014">
    <property type="entry name" value="BROMODOMAIN_2"/>
    <property type="match status" value="1"/>
</dbReference>
<dbReference type="PaxDb" id="35128-Thaps19899"/>
<protein>
    <recommendedName>
        <fullName evidence="3">Bromo domain-containing protein</fullName>
    </recommendedName>
</protein>
<feature type="non-terminal residue" evidence="4">
    <location>
        <position position="1"/>
    </location>
</feature>
<evidence type="ECO:0000313" key="5">
    <source>
        <dbReference type="Proteomes" id="UP000001449"/>
    </source>
</evidence>
<dbReference type="Proteomes" id="UP000001449">
    <property type="component" value="Chromosome 11"/>
</dbReference>
<dbReference type="InParanoid" id="B8LBW9"/>
<gene>
    <name evidence="4" type="ORF">THAPSDRAFT_19899</name>
</gene>
<dbReference type="STRING" id="35128.B8LBW9"/>
<dbReference type="Pfam" id="PF00439">
    <property type="entry name" value="Bromodomain"/>
    <property type="match status" value="1"/>
</dbReference>
<dbReference type="InterPro" id="IPR001487">
    <property type="entry name" value="Bromodomain"/>
</dbReference>
<dbReference type="GeneID" id="7448310"/>
<keyword evidence="1 2" id="KW-0103">Bromodomain</keyword>
<keyword evidence="5" id="KW-1185">Reference proteome</keyword>
<dbReference type="HOGENOM" id="CLU_129458_2_2_1"/>
<dbReference type="InterPro" id="IPR036427">
    <property type="entry name" value="Bromodomain-like_sf"/>
</dbReference>
<sequence>DLLKGLSNHNHGWVFNSPVDPVELGLPDYFEVIKNPMDLGTVKKRLENGLYRSINEVEVDINLTFDNAMLYNPEGSVVWSMAKELKDKF</sequence>
<name>B8LBW9_THAPS</name>
<dbReference type="RefSeq" id="XP_002296561.1">
    <property type="nucleotide sequence ID" value="XM_002296525.1"/>
</dbReference>
<evidence type="ECO:0000259" key="3">
    <source>
        <dbReference type="PROSITE" id="PS50014"/>
    </source>
</evidence>
<evidence type="ECO:0000256" key="1">
    <source>
        <dbReference type="ARBA" id="ARBA00023117"/>
    </source>
</evidence>
<dbReference type="AlphaFoldDB" id="B8LBW9"/>
<reference evidence="4 5" key="1">
    <citation type="journal article" date="2004" name="Science">
        <title>The genome of the diatom Thalassiosira pseudonana: ecology, evolution, and metabolism.</title>
        <authorList>
            <person name="Armbrust E.V."/>
            <person name="Berges J.A."/>
            <person name="Bowler C."/>
            <person name="Green B.R."/>
            <person name="Martinez D."/>
            <person name="Putnam N.H."/>
            <person name="Zhou S."/>
            <person name="Allen A.E."/>
            <person name="Apt K.E."/>
            <person name="Bechner M."/>
            <person name="Brzezinski M.A."/>
            <person name="Chaal B.K."/>
            <person name="Chiovitti A."/>
            <person name="Davis A.K."/>
            <person name="Demarest M.S."/>
            <person name="Detter J.C."/>
            <person name="Glavina T."/>
            <person name="Goodstein D."/>
            <person name="Hadi M.Z."/>
            <person name="Hellsten U."/>
            <person name="Hildebrand M."/>
            <person name="Jenkins B.D."/>
            <person name="Jurka J."/>
            <person name="Kapitonov V.V."/>
            <person name="Kroger N."/>
            <person name="Lau W.W."/>
            <person name="Lane T.W."/>
            <person name="Larimer F.W."/>
            <person name="Lippmeier J.C."/>
            <person name="Lucas S."/>
            <person name="Medina M."/>
            <person name="Montsant A."/>
            <person name="Obornik M."/>
            <person name="Parker M.S."/>
            <person name="Palenik B."/>
            <person name="Pazour G.J."/>
            <person name="Richardson P.M."/>
            <person name="Rynearson T.A."/>
            <person name="Saito M.A."/>
            <person name="Schwartz D.C."/>
            <person name="Thamatrakoln K."/>
            <person name="Valentin K."/>
            <person name="Vardi A."/>
            <person name="Wilkerson F.P."/>
            <person name="Rokhsar D.S."/>
        </authorList>
    </citation>
    <scope>NUCLEOTIDE SEQUENCE [LARGE SCALE GENOMIC DNA]</scope>
    <source>
        <strain evidence="4 5">CCMP1335</strain>
    </source>
</reference>
<evidence type="ECO:0000256" key="2">
    <source>
        <dbReference type="PROSITE-ProRule" id="PRU00035"/>
    </source>
</evidence>
<dbReference type="Gene3D" id="1.20.920.10">
    <property type="entry name" value="Bromodomain-like"/>
    <property type="match status" value="1"/>
</dbReference>
<dbReference type="eggNOG" id="KOG1474">
    <property type="taxonomic scope" value="Eukaryota"/>
</dbReference>
<dbReference type="SUPFAM" id="SSF47370">
    <property type="entry name" value="Bromodomain"/>
    <property type="match status" value="1"/>
</dbReference>
<feature type="domain" description="Bromo" evidence="3">
    <location>
        <begin position="7"/>
        <end position="79"/>
    </location>
</feature>
<proteinExistence type="predicted"/>
<accession>B8LBW9</accession>
<dbReference type="KEGG" id="tps:THAPSDRAFT_19899"/>
<dbReference type="EMBL" id="DS999415">
    <property type="protein sequence ID" value="EED87257.1"/>
    <property type="molecule type" value="Genomic_DNA"/>
</dbReference>
<dbReference type="PANTHER" id="PTHR45926">
    <property type="entry name" value="OSJNBA0053K19.4 PROTEIN"/>
    <property type="match status" value="1"/>
</dbReference>
<dbReference type="OMA" id="ETFIMFW"/>
<dbReference type="SMART" id="SM00297">
    <property type="entry name" value="BROMO"/>
    <property type="match status" value="1"/>
</dbReference>
<organism evidence="4 5">
    <name type="scientific">Thalassiosira pseudonana</name>
    <name type="common">Marine diatom</name>
    <name type="synonym">Cyclotella nana</name>
    <dbReference type="NCBI Taxonomy" id="35128"/>
    <lineage>
        <taxon>Eukaryota</taxon>
        <taxon>Sar</taxon>
        <taxon>Stramenopiles</taxon>
        <taxon>Ochrophyta</taxon>
        <taxon>Bacillariophyta</taxon>
        <taxon>Coscinodiscophyceae</taxon>
        <taxon>Thalassiosirophycidae</taxon>
        <taxon>Thalassiosirales</taxon>
        <taxon>Thalassiosiraceae</taxon>
        <taxon>Thalassiosira</taxon>
    </lineage>
</organism>